<name>A0A4Y1ZN32_ARAVE</name>
<comment type="caution">
    <text evidence="1">The sequence shown here is derived from an EMBL/GenBank/DDBJ whole genome shotgun (WGS) entry which is preliminary data.</text>
</comment>
<keyword evidence="2" id="KW-1185">Reference proteome</keyword>
<accession>A0A4Y1ZN32</accession>
<sequence>CNTRLQRWTLRATPPLLHPYPGERTRLLIRPLLIRELVVSPDGRLAFLSDSPLQLPDLTSVAYWTSTRAPLHSNSVARC</sequence>
<dbReference type="Proteomes" id="UP000499080">
    <property type="component" value="Unassembled WGS sequence"/>
</dbReference>
<organism evidence="1 2">
    <name type="scientific">Araneus ventricosus</name>
    <name type="common">Orbweaver spider</name>
    <name type="synonym">Epeira ventricosa</name>
    <dbReference type="NCBI Taxonomy" id="182803"/>
    <lineage>
        <taxon>Eukaryota</taxon>
        <taxon>Metazoa</taxon>
        <taxon>Ecdysozoa</taxon>
        <taxon>Arthropoda</taxon>
        <taxon>Chelicerata</taxon>
        <taxon>Arachnida</taxon>
        <taxon>Araneae</taxon>
        <taxon>Araneomorphae</taxon>
        <taxon>Entelegynae</taxon>
        <taxon>Araneoidea</taxon>
        <taxon>Araneidae</taxon>
        <taxon>Araneus</taxon>
    </lineage>
</organism>
<proteinExistence type="predicted"/>
<reference evidence="1 2" key="1">
    <citation type="journal article" date="2019" name="Sci. Rep.">
        <title>Orb-weaving spider Araneus ventricosus genome elucidates the spidroin gene catalogue.</title>
        <authorList>
            <person name="Kono N."/>
            <person name="Nakamura H."/>
            <person name="Ohtoshi R."/>
            <person name="Moran D.A.P."/>
            <person name="Shinohara A."/>
            <person name="Yoshida Y."/>
            <person name="Fujiwara M."/>
            <person name="Mori M."/>
            <person name="Tomita M."/>
            <person name="Arakawa K."/>
        </authorList>
    </citation>
    <scope>NUCLEOTIDE SEQUENCE [LARGE SCALE GENOMIC DNA]</scope>
</reference>
<dbReference type="EMBL" id="BGPR01076184">
    <property type="protein sequence ID" value="GBL59811.1"/>
    <property type="molecule type" value="Genomic_DNA"/>
</dbReference>
<gene>
    <name evidence="1" type="ORF">AVEN_220325_1</name>
</gene>
<evidence type="ECO:0000313" key="2">
    <source>
        <dbReference type="Proteomes" id="UP000499080"/>
    </source>
</evidence>
<evidence type="ECO:0000313" key="1">
    <source>
        <dbReference type="EMBL" id="GBL59811.1"/>
    </source>
</evidence>
<protein>
    <submittedName>
        <fullName evidence="1">Uncharacterized protein</fullName>
    </submittedName>
</protein>
<feature type="non-terminal residue" evidence="1">
    <location>
        <position position="1"/>
    </location>
</feature>
<dbReference type="AlphaFoldDB" id="A0A4Y1ZN32"/>